<dbReference type="Pfam" id="PF12838">
    <property type="entry name" value="Fer4_7"/>
    <property type="match status" value="1"/>
</dbReference>
<keyword evidence="1" id="KW-0479">Metal-binding</keyword>
<dbReference type="HOGENOM" id="CLU_000422_3_4_5"/>
<keyword evidence="2" id="KW-0408">Iron</keyword>
<dbReference type="OrthoDB" id="9803192at2"/>
<dbReference type="PANTHER" id="PTHR42783">
    <property type="entry name" value="GLUTAMATE SYNTHASE [NADPH] SMALL CHAIN"/>
    <property type="match status" value="1"/>
</dbReference>
<sequence>MQRTRTEGPEYFHKVVDCQWACPAHTPVPEYIRLIAEGRYADAYMINWRSNVFPGVLGRTCDRPCEPACRRGRVEEEPVAICRLKRVAADNKGDVLARMPEPALARNGRRVALVGAGPASLTVARDLATLGYELVLYDAEARPGGFIRSQIPRFRLPEEVIDEEVGYVTRLGGVELRLGQPVDSLKALLGEGYDAVFVGSGAPRGRDLDLPGRQEAAANIHIGIDWLSSVSFGHIEKIGRRVIVLGGGNTAMDCCRTSRRLGGQDVKVIVRSGFDEMKASPWEKEDAIHEDIPILNYRVPKEFTHENGRLTGVVFEVVEARYDDMGRRKLVPSGAPDEHHECDDVLIAVGQENAFPWIERDIGLEFDEWGLPKVDPATMRSTIPNVFFGGDAAFGPKNIIWAVAHGHEAAVSIHRLCEGQDVAERPPPHASLVSQKMGIHEWSYDNDVSNDRRYRVPMREKAEALTNVRLEVELGFDRDLALREAERCLNCDVQTVFADKLCIECDACVDICPMDCITFTEDGEEDELRGRLKAPALNPEQDLYASGRLGTGRIMVKDEDVCLHCGLCAERCPTGAWDMQKFYLETTQAEGACRSR</sequence>
<evidence type="ECO:0000313" key="5">
    <source>
        <dbReference type="EMBL" id="ACG78109.1"/>
    </source>
</evidence>
<reference evidence="5 6" key="1">
    <citation type="journal article" date="2008" name="BMC Genomics">
        <title>Complete genome of Phenylobacterium zucineum - a novel facultative intracellular bacterium isolated from human erythroleukemia cell line K562.</title>
        <authorList>
            <person name="Luo Y."/>
            <person name="Xu X."/>
            <person name="Ding Z."/>
            <person name="Liu Z."/>
            <person name="Zhang B."/>
            <person name="Yan Z."/>
            <person name="Sun J."/>
            <person name="Hu S."/>
            <person name="Hu X."/>
        </authorList>
    </citation>
    <scope>NUCLEOTIDE SEQUENCE [LARGE SCALE GENOMIC DNA]</scope>
    <source>
        <strain evidence="5 6">HLK1</strain>
    </source>
</reference>
<dbReference type="PRINTS" id="PR00419">
    <property type="entry name" value="ADXRDTASE"/>
</dbReference>
<evidence type="ECO:0000313" key="6">
    <source>
        <dbReference type="Proteomes" id="UP000001868"/>
    </source>
</evidence>
<dbReference type="InterPro" id="IPR017896">
    <property type="entry name" value="4Fe4S_Fe-S-bd"/>
</dbReference>
<dbReference type="InterPro" id="IPR017900">
    <property type="entry name" value="4Fe4S_Fe_S_CS"/>
</dbReference>
<dbReference type="SUPFAM" id="SSF54862">
    <property type="entry name" value="4Fe-4S ferredoxins"/>
    <property type="match status" value="1"/>
</dbReference>
<dbReference type="Gene3D" id="1.10.1060.10">
    <property type="entry name" value="Alpha-helical ferredoxin"/>
    <property type="match status" value="1"/>
</dbReference>
<organism evidence="5 6">
    <name type="scientific">Phenylobacterium zucineum (strain HLK1)</name>
    <dbReference type="NCBI Taxonomy" id="450851"/>
    <lineage>
        <taxon>Bacteria</taxon>
        <taxon>Pseudomonadati</taxon>
        <taxon>Pseudomonadota</taxon>
        <taxon>Alphaproteobacteria</taxon>
        <taxon>Caulobacterales</taxon>
        <taxon>Caulobacteraceae</taxon>
        <taxon>Phenylobacterium</taxon>
    </lineage>
</organism>
<proteinExistence type="predicted"/>
<accession>B4RBR2</accession>
<dbReference type="PROSITE" id="PS51379">
    <property type="entry name" value="4FE4S_FER_2"/>
    <property type="match status" value="2"/>
</dbReference>
<dbReference type="SUPFAM" id="SSF51971">
    <property type="entry name" value="Nucleotide-binding domain"/>
    <property type="match status" value="2"/>
</dbReference>
<dbReference type="AlphaFoldDB" id="B4RBR2"/>
<dbReference type="RefSeq" id="WP_012522251.1">
    <property type="nucleotide sequence ID" value="NC_011144.1"/>
</dbReference>
<dbReference type="InterPro" id="IPR023753">
    <property type="entry name" value="FAD/NAD-binding_dom"/>
</dbReference>
<protein>
    <submittedName>
        <fullName evidence="5">Glutamate synthase (NADPH) small chain</fullName>
    </submittedName>
</protein>
<evidence type="ECO:0000256" key="1">
    <source>
        <dbReference type="ARBA" id="ARBA00022723"/>
    </source>
</evidence>
<dbReference type="InterPro" id="IPR009051">
    <property type="entry name" value="Helical_ferredxn"/>
</dbReference>
<dbReference type="STRING" id="450851.PHZ_c1698"/>
<evidence type="ECO:0000256" key="3">
    <source>
        <dbReference type="ARBA" id="ARBA00023014"/>
    </source>
</evidence>
<dbReference type="eggNOG" id="COG0493">
    <property type="taxonomic scope" value="Bacteria"/>
</dbReference>
<dbReference type="Pfam" id="PF14691">
    <property type="entry name" value="Fer4_20"/>
    <property type="match status" value="1"/>
</dbReference>
<dbReference type="eggNOG" id="COG1143">
    <property type="taxonomic scope" value="Bacteria"/>
</dbReference>
<dbReference type="PROSITE" id="PS00198">
    <property type="entry name" value="4FE4S_FER_1"/>
    <property type="match status" value="1"/>
</dbReference>
<evidence type="ECO:0000256" key="2">
    <source>
        <dbReference type="ARBA" id="ARBA00023004"/>
    </source>
</evidence>
<dbReference type="GO" id="GO:0046872">
    <property type="term" value="F:metal ion binding"/>
    <property type="evidence" value="ECO:0007669"/>
    <property type="project" value="UniProtKB-KW"/>
</dbReference>
<dbReference type="GO" id="GO:0051536">
    <property type="term" value="F:iron-sulfur cluster binding"/>
    <property type="evidence" value="ECO:0007669"/>
    <property type="project" value="UniProtKB-KW"/>
</dbReference>
<dbReference type="Gene3D" id="3.50.50.60">
    <property type="entry name" value="FAD/NAD(P)-binding domain"/>
    <property type="match status" value="2"/>
</dbReference>
<keyword evidence="3" id="KW-0411">Iron-sulfur</keyword>
<gene>
    <name evidence="5" type="ordered locus">PHZ_c1698</name>
</gene>
<dbReference type="InterPro" id="IPR036188">
    <property type="entry name" value="FAD/NAD-bd_sf"/>
</dbReference>
<evidence type="ECO:0000259" key="4">
    <source>
        <dbReference type="PROSITE" id="PS51379"/>
    </source>
</evidence>
<dbReference type="Gene3D" id="3.30.70.20">
    <property type="match status" value="1"/>
</dbReference>
<name>B4RBR2_PHEZH</name>
<dbReference type="GO" id="GO:0016491">
    <property type="term" value="F:oxidoreductase activity"/>
    <property type="evidence" value="ECO:0007669"/>
    <property type="project" value="InterPro"/>
</dbReference>
<dbReference type="Pfam" id="PF07992">
    <property type="entry name" value="Pyr_redox_2"/>
    <property type="match status" value="1"/>
</dbReference>
<feature type="domain" description="4Fe-4S ferredoxin-type" evidence="4">
    <location>
        <begin position="552"/>
        <end position="582"/>
    </location>
</feature>
<dbReference type="EMBL" id="CP000747">
    <property type="protein sequence ID" value="ACG78109.1"/>
    <property type="molecule type" value="Genomic_DNA"/>
</dbReference>
<dbReference type="Proteomes" id="UP000001868">
    <property type="component" value="Chromosome"/>
</dbReference>
<feature type="domain" description="4Fe-4S ferredoxin-type" evidence="4">
    <location>
        <begin position="492"/>
        <end position="522"/>
    </location>
</feature>
<keyword evidence="6" id="KW-1185">Reference proteome</keyword>
<dbReference type="InterPro" id="IPR028261">
    <property type="entry name" value="DPD_II"/>
</dbReference>
<dbReference type="PANTHER" id="PTHR42783:SF3">
    <property type="entry name" value="GLUTAMATE SYNTHASE [NADPH] SMALL CHAIN-RELATED"/>
    <property type="match status" value="1"/>
</dbReference>
<dbReference type="KEGG" id="pzu:PHZ_c1698"/>